<protein>
    <submittedName>
        <fullName evidence="1">Uncharacterized protein</fullName>
    </submittedName>
</protein>
<dbReference type="EMBL" id="MF156708">
    <property type="protein sequence ID" value="ASU05093.1"/>
    <property type="molecule type" value="Genomic_DNA"/>
</dbReference>
<reference evidence="1" key="1">
    <citation type="submission" date="2017-05" db="EMBL/GenBank/DDBJ databases">
        <title>Complete sequence of p13294-KPC.</title>
        <authorList>
            <person name="Feng J."/>
            <person name="Zhang D."/>
            <person name="Zeng L."/>
            <person name="Jiang X."/>
            <person name="Zhan Z."/>
            <person name="Luo W."/>
            <person name="Zhao Y."/>
            <person name="Zhou D."/>
        </authorList>
    </citation>
    <scope>NUCLEOTIDE SEQUENCE</scope>
    <source>
        <strain evidence="1">13294</strain>
        <plasmid evidence="1">p13294-KPC</plasmid>
    </source>
</reference>
<accession>A0A223LMT4</accession>
<proteinExistence type="predicted"/>
<dbReference type="AlphaFoldDB" id="A0A223LMT4"/>
<sequence>MALREDIDVSRNSSLRAFLSRLYLLKYALCIRERLYYHLLTQNIFGREMVMNTGLGDTHYF</sequence>
<organism evidence="1">
    <name type="scientific">Klebsiella pneumoniae</name>
    <dbReference type="NCBI Taxonomy" id="573"/>
    <lineage>
        <taxon>Bacteria</taxon>
        <taxon>Pseudomonadati</taxon>
        <taxon>Pseudomonadota</taxon>
        <taxon>Gammaproteobacteria</taxon>
        <taxon>Enterobacterales</taxon>
        <taxon>Enterobacteriaceae</taxon>
        <taxon>Klebsiella/Raoultella group</taxon>
        <taxon>Klebsiella</taxon>
        <taxon>Klebsiella pneumoniae complex</taxon>
    </lineage>
</organism>
<geneLocation type="plasmid" evidence="1">
    <name>p13294-KPC</name>
</geneLocation>
<name>A0A223LMT4_KLEPN</name>
<evidence type="ECO:0000313" key="1">
    <source>
        <dbReference type="EMBL" id="ASU05093.1"/>
    </source>
</evidence>
<keyword evidence="1" id="KW-0614">Plasmid</keyword>